<evidence type="ECO:0000256" key="11">
    <source>
        <dbReference type="ARBA" id="ARBA00022771"/>
    </source>
</evidence>
<dbReference type="Proteomes" id="UP001498771">
    <property type="component" value="Unassembled WGS sequence"/>
</dbReference>
<evidence type="ECO:0000256" key="5">
    <source>
        <dbReference type="ARBA" id="ARBA00012483"/>
    </source>
</evidence>
<dbReference type="CDD" id="cd16527">
    <property type="entry name" value="RING-HC_PEX10"/>
    <property type="match status" value="1"/>
</dbReference>
<dbReference type="InterPro" id="IPR006845">
    <property type="entry name" value="Pex_N"/>
</dbReference>
<keyword evidence="17" id="KW-0576">Peroxisome</keyword>
<gene>
    <name evidence="22" type="ORF">BZA70DRAFT_60222</name>
</gene>
<dbReference type="PROSITE" id="PS00518">
    <property type="entry name" value="ZF_RING_1"/>
    <property type="match status" value="1"/>
</dbReference>
<dbReference type="SMART" id="SM00184">
    <property type="entry name" value="RING"/>
    <property type="match status" value="1"/>
</dbReference>
<evidence type="ECO:0000256" key="13">
    <source>
        <dbReference type="ARBA" id="ARBA00022833"/>
    </source>
</evidence>
<accession>A0ABR1F1R5</accession>
<evidence type="ECO:0000256" key="1">
    <source>
        <dbReference type="ARBA" id="ARBA00000900"/>
    </source>
</evidence>
<comment type="similarity">
    <text evidence="4">Belongs to the pex2/pex10/pex12 family.</text>
</comment>
<dbReference type="InterPro" id="IPR025654">
    <property type="entry name" value="PEX2/10"/>
</dbReference>
<dbReference type="Gene3D" id="3.30.40.10">
    <property type="entry name" value="Zinc/RING finger domain, C3HC4 (zinc finger)"/>
    <property type="match status" value="1"/>
</dbReference>
<organism evidence="22 23">
    <name type="scientific">Myxozyma melibiosi</name>
    <dbReference type="NCBI Taxonomy" id="54550"/>
    <lineage>
        <taxon>Eukaryota</taxon>
        <taxon>Fungi</taxon>
        <taxon>Dikarya</taxon>
        <taxon>Ascomycota</taxon>
        <taxon>Saccharomycotina</taxon>
        <taxon>Lipomycetes</taxon>
        <taxon>Lipomycetales</taxon>
        <taxon>Lipomycetaceae</taxon>
        <taxon>Myxozyma</taxon>
    </lineage>
</organism>
<evidence type="ECO:0000256" key="14">
    <source>
        <dbReference type="ARBA" id="ARBA00022927"/>
    </source>
</evidence>
<keyword evidence="8" id="KW-0808">Transferase</keyword>
<dbReference type="InterPro" id="IPR013083">
    <property type="entry name" value="Znf_RING/FYVE/PHD"/>
</dbReference>
<evidence type="ECO:0000256" key="19">
    <source>
        <dbReference type="PROSITE-ProRule" id="PRU00175"/>
    </source>
</evidence>
<feature type="region of interest" description="Disordered" evidence="20">
    <location>
        <begin position="241"/>
        <end position="261"/>
    </location>
</feature>
<keyword evidence="9" id="KW-0812">Transmembrane</keyword>
<dbReference type="InterPro" id="IPR017907">
    <property type="entry name" value="Znf_RING_CS"/>
</dbReference>
<evidence type="ECO:0000259" key="21">
    <source>
        <dbReference type="PROSITE" id="PS50089"/>
    </source>
</evidence>
<dbReference type="PANTHER" id="PTHR23350">
    <property type="entry name" value="PEROXISOME ASSEMBLY PROTEIN 10"/>
    <property type="match status" value="1"/>
</dbReference>
<dbReference type="EC" id="2.3.2.27" evidence="5"/>
<proteinExistence type="inferred from homology"/>
<dbReference type="PANTHER" id="PTHR23350:SF0">
    <property type="entry name" value="PEROXISOME BIOGENESIS FACTOR 10"/>
    <property type="match status" value="1"/>
</dbReference>
<dbReference type="SUPFAM" id="SSF57850">
    <property type="entry name" value="RING/U-box"/>
    <property type="match status" value="1"/>
</dbReference>
<evidence type="ECO:0000256" key="20">
    <source>
        <dbReference type="SAM" id="MobiDB-lite"/>
    </source>
</evidence>
<dbReference type="GeneID" id="90040760"/>
<dbReference type="InterPro" id="IPR001841">
    <property type="entry name" value="Znf_RING"/>
</dbReference>
<evidence type="ECO:0000313" key="22">
    <source>
        <dbReference type="EMBL" id="KAK7203785.1"/>
    </source>
</evidence>
<evidence type="ECO:0000256" key="7">
    <source>
        <dbReference type="ARBA" id="ARBA00022593"/>
    </source>
</evidence>
<dbReference type="Pfam" id="PF04757">
    <property type="entry name" value="Pex2_Pex12"/>
    <property type="match status" value="1"/>
</dbReference>
<keyword evidence="11 19" id="KW-0863">Zinc-finger</keyword>
<evidence type="ECO:0000256" key="12">
    <source>
        <dbReference type="ARBA" id="ARBA00022786"/>
    </source>
</evidence>
<comment type="pathway">
    <text evidence="3">Protein modification; protein ubiquitination.</text>
</comment>
<evidence type="ECO:0000256" key="6">
    <source>
        <dbReference type="ARBA" id="ARBA00022448"/>
    </source>
</evidence>
<keyword evidence="14" id="KW-0653">Protein transport</keyword>
<name>A0ABR1F1R5_9ASCO</name>
<keyword evidence="6" id="KW-0813">Transport</keyword>
<evidence type="ECO:0000313" key="23">
    <source>
        <dbReference type="Proteomes" id="UP001498771"/>
    </source>
</evidence>
<comment type="caution">
    <text evidence="22">The sequence shown here is derived from an EMBL/GenBank/DDBJ whole genome shotgun (WGS) entry which is preliminary data.</text>
</comment>
<keyword evidence="7" id="KW-0962">Peroxisome biogenesis</keyword>
<keyword evidence="10" id="KW-0479">Metal-binding</keyword>
<evidence type="ECO:0000256" key="9">
    <source>
        <dbReference type="ARBA" id="ARBA00022692"/>
    </source>
</evidence>
<feature type="domain" description="RING-type" evidence="21">
    <location>
        <begin position="287"/>
        <end position="325"/>
    </location>
</feature>
<evidence type="ECO:0000256" key="8">
    <source>
        <dbReference type="ARBA" id="ARBA00022679"/>
    </source>
</evidence>
<evidence type="ECO:0000256" key="2">
    <source>
        <dbReference type="ARBA" id="ARBA00004585"/>
    </source>
</evidence>
<comment type="catalytic activity">
    <reaction evidence="1">
        <text>S-ubiquitinyl-[E2 ubiquitin-conjugating enzyme]-L-cysteine + [acceptor protein]-L-lysine = [E2 ubiquitin-conjugating enzyme]-L-cysteine + N(6)-ubiquitinyl-[acceptor protein]-L-lysine.</text>
        <dbReference type="EC" id="2.3.2.27"/>
    </reaction>
</comment>
<keyword evidence="23" id="KW-1185">Reference proteome</keyword>
<keyword evidence="16" id="KW-0472">Membrane</keyword>
<reference evidence="22 23" key="1">
    <citation type="submission" date="2024-03" db="EMBL/GenBank/DDBJ databases">
        <title>Genome-scale model development and genomic sequencing of the oleaginous clade Lipomyces.</title>
        <authorList>
            <consortium name="Lawrence Berkeley National Laboratory"/>
            <person name="Czajka J.J."/>
            <person name="Han Y."/>
            <person name="Kim J."/>
            <person name="Mondo S.J."/>
            <person name="Hofstad B.A."/>
            <person name="Robles A."/>
            <person name="Haridas S."/>
            <person name="Riley R."/>
            <person name="LaButti K."/>
            <person name="Pangilinan J."/>
            <person name="Andreopoulos W."/>
            <person name="Lipzen A."/>
            <person name="Yan J."/>
            <person name="Wang M."/>
            <person name="Ng V."/>
            <person name="Grigoriev I.V."/>
            <person name="Spatafora J.W."/>
            <person name="Magnuson J.K."/>
            <person name="Baker S.E."/>
            <person name="Pomraning K.R."/>
        </authorList>
    </citation>
    <scope>NUCLEOTIDE SEQUENCE [LARGE SCALE GENOMIC DNA]</scope>
    <source>
        <strain evidence="22 23">Phaff 52-87</strain>
    </source>
</reference>
<evidence type="ECO:0000256" key="3">
    <source>
        <dbReference type="ARBA" id="ARBA00004906"/>
    </source>
</evidence>
<sequence length="338" mass="37653">MAEESTTKQLSMQPFVFAPAADIIRAAQKDEQVQDELQEKLSSVLRRVIGSRSLHGLSAEVSLLSSLVYLGLTTVCGTRSLGEEYCDVFYVTKDLAARPSTKRRLGFVATSTLIPYILTKNLPKLRKRIRQALDRIPNTTKNTNNDEKKQGEFAVLLKRLVLRNLSVLTSGEAVASLHLALFYFHGSYYDVAKRIWGLRYIFPRQLQDGEHRPGYEILGLLLAVQLAVKLGRELSTLLPESPSSDEQAALNASSRKATAAESARTTAPVVLSDQTKMRYIPESSRKCPLCLSYMTNPTATPCGHLFCWECISEWCGEKPECPLCRQDAKEQNLLLLAA</sequence>
<protein>
    <recommendedName>
        <fullName evidence="5">RING-type E3 ubiquitin transferase</fullName>
        <ecNumber evidence="5">2.3.2.27</ecNumber>
    </recommendedName>
    <alternativeName>
        <fullName evidence="18">Peroxin-10</fullName>
    </alternativeName>
</protein>
<keyword evidence="12" id="KW-0833">Ubl conjugation pathway</keyword>
<dbReference type="EMBL" id="JBBJBU010000010">
    <property type="protein sequence ID" value="KAK7203785.1"/>
    <property type="molecule type" value="Genomic_DNA"/>
</dbReference>
<keyword evidence="15" id="KW-1133">Transmembrane helix</keyword>
<dbReference type="PROSITE" id="PS50089">
    <property type="entry name" value="ZF_RING_2"/>
    <property type="match status" value="1"/>
</dbReference>
<evidence type="ECO:0000256" key="17">
    <source>
        <dbReference type="ARBA" id="ARBA00023140"/>
    </source>
</evidence>
<evidence type="ECO:0000256" key="18">
    <source>
        <dbReference type="ARBA" id="ARBA00041230"/>
    </source>
</evidence>
<evidence type="ECO:0000256" key="16">
    <source>
        <dbReference type="ARBA" id="ARBA00023136"/>
    </source>
</evidence>
<keyword evidence="13" id="KW-0862">Zinc</keyword>
<evidence type="ECO:0000256" key="4">
    <source>
        <dbReference type="ARBA" id="ARBA00008704"/>
    </source>
</evidence>
<evidence type="ECO:0000256" key="10">
    <source>
        <dbReference type="ARBA" id="ARBA00022723"/>
    </source>
</evidence>
<evidence type="ECO:0000256" key="15">
    <source>
        <dbReference type="ARBA" id="ARBA00022989"/>
    </source>
</evidence>
<dbReference type="Pfam" id="PF13639">
    <property type="entry name" value="zf-RING_2"/>
    <property type="match status" value="1"/>
</dbReference>
<dbReference type="RefSeq" id="XP_064766818.1">
    <property type="nucleotide sequence ID" value="XM_064915248.1"/>
</dbReference>
<comment type="subcellular location">
    <subcellularLocation>
        <location evidence="2">Peroxisome membrane</location>
        <topology evidence="2">Multi-pass membrane protein</topology>
    </subcellularLocation>
</comment>